<evidence type="ECO:0000259" key="2">
    <source>
        <dbReference type="Pfam" id="PF15978"/>
    </source>
</evidence>
<name>A0ABW7H4W4_9BURK</name>
<evidence type="ECO:0000313" key="3">
    <source>
        <dbReference type="EMBL" id="MFG6469273.1"/>
    </source>
</evidence>
<dbReference type="InterPro" id="IPR032750">
    <property type="entry name" value="TnsD_C"/>
</dbReference>
<comment type="caution">
    <text evidence="3">The sequence shown here is derived from an EMBL/GenBank/DDBJ whole genome shotgun (WGS) entry which is preliminary data.</text>
</comment>
<sequence>MSVDLIPRVDSLLPWLPGETLFSLCSRQHCLWGYSLSSHSTEIMFGGKRLGTQHDFPSGLDAFALRSEGQFGSAVEIARDRTVLRFYRPFLAKAQIDDAIWAMRGSAVSHLKFRLGLLTSRFRANHPLKACMACMQADLTEHGWVYWHLVHQYPGVWMCPVHGTPLRISQVKSTGVERFLWSRPAEAQLVDPWLAGDDAQRSALIRLSKLTIALVDCDREDGWLGADAVQDTLRARLRERGWLTVAGNARLTVAATDYMQHCSTLRLPAELSGLPSTLAEAKAQISRLIRTLRSGVHPIRLLVAIDWLFSGADDFSSLHTAATDLVTVRPASEGPSPASRSDSDLARRARLAALLQSGASATAAATEVGVDVSTAMAWAAAEGIPVPRRPKILKAAVRTALVQCLRKGMDKQDAAGRHGISVETVTRLLRTEVGLHSAWKAARAAAAQRRARSAWQKLLRNHPCLGVKMLRAMDAASYAWLYRNDRAWLTEHTPAKGTSQTNPRENTVRWDERDLSLSGEVEKAVERLARPGRPLQLWQIYQAVAGLKPKLAVLHRLPLTQHVIERALGRRRAGSAPDLL</sequence>
<protein>
    <submittedName>
        <fullName evidence="3">TnsD family Tn7-like transposition protein</fullName>
    </submittedName>
</protein>
<evidence type="ECO:0000259" key="1">
    <source>
        <dbReference type="Pfam" id="PF06527"/>
    </source>
</evidence>
<feature type="domain" description="Transposon Tn7 transposition protein TnsD C-terminal" evidence="2">
    <location>
        <begin position="226"/>
        <end position="563"/>
    </location>
</feature>
<organism evidence="3 4">
    <name type="scientific">Pelomonas baiyunensis</name>
    <dbReference type="NCBI Taxonomy" id="3299026"/>
    <lineage>
        <taxon>Bacteria</taxon>
        <taxon>Pseudomonadati</taxon>
        <taxon>Pseudomonadota</taxon>
        <taxon>Betaproteobacteria</taxon>
        <taxon>Burkholderiales</taxon>
        <taxon>Sphaerotilaceae</taxon>
        <taxon>Roseateles</taxon>
    </lineage>
</organism>
<dbReference type="Proteomes" id="UP001606303">
    <property type="component" value="Unassembled WGS sequence"/>
</dbReference>
<reference evidence="3 4" key="1">
    <citation type="submission" date="2024-08" db="EMBL/GenBank/DDBJ databases">
        <authorList>
            <person name="Lu H."/>
        </authorList>
    </citation>
    <scope>NUCLEOTIDE SEQUENCE [LARGE SCALE GENOMIC DNA]</scope>
    <source>
        <strain evidence="3 4">BYS87W</strain>
    </source>
</reference>
<accession>A0ABW7H4W4</accession>
<dbReference type="InterPro" id="IPR009492">
    <property type="entry name" value="TniQ"/>
</dbReference>
<proteinExistence type="predicted"/>
<feature type="domain" description="TniQ" evidence="1">
    <location>
        <begin position="16"/>
        <end position="166"/>
    </location>
</feature>
<dbReference type="Pfam" id="PF15978">
    <property type="entry name" value="TnsD"/>
    <property type="match status" value="1"/>
</dbReference>
<dbReference type="Pfam" id="PF06527">
    <property type="entry name" value="TniQ"/>
    <property type="match status" value="1"/>
</dbReference>
<gene>
    <name evidence="3" type="ORF">ACG01O_21825</name>
</gene>
<keyword evidence="4" id="KW-1185">Reference proteome</keyword>
<dbReference type="RefSeq" id="WP_394387693.1">
    <property type="nucleotide sequence ID" value="NZ_JBIGIB010000008.1"/>
</dbReference>
<evidence type="ECO:0000313" key="4">
    <source>
        <dbReference type="Proteomes" id="UP001606303"/>
    </source>
</evidence>
<dbReference type="EMBL" id="JBIGIB010000008">
    <property type="protein sequence ID" value="MFG6469273.1"/>
    <property type="molecule type" value="Genomic_DNA"/>
</dbReference>